<dbReference type="Gene3D" id="1.10.150.320">
    <property type="entry name" value="Photosystem II 12 kDa extrinsic protein"/>
    <property type="match status" value="1"/>
</dbReference>
<reference evidence="2 3" key="1">
    <citation type="submission" date="2021-03" db="EMBL/GenBank/DDBJ databases">
        <title>Aliifodinibius sp. nov., a new bacterium isolated from saline soil.</title>
        <authorList>
            <person name="Galisteo C."/>
            <person name="De La Haba R."/>
            <person name="Sanchez-Porro C."/>
            <person name="Ventosa A."/>
        </authorList>
    </citation>
    <scope>NUCLEOTIDE SEQUENCE [LARGE SCALE GENOMIC DNA]</scope>
    <source>
        <strain evidence="2 3">1BSP15-2V2</strain>
    </source>
</reference>
<dbReference type="Proteomes" id="UP001207918">
    <property type="component" value="Unassembled WGS sequence"/>
</dbReference>
<name>A0ABT3PJK2_9BACT</name>
<dbReference type="InterPro" id="IPR010994">
    <property type="entry name" value="RuvA_2-like"/>
</dbReference>
<dbReference type="InterPro" id="IPR051675">
    <property type="entry name" value="Endo/Exo/Phosphatase_dom_1"/>
</dbReference>
<keyword evidence="1" id="KW-0732">Signal</keyword>
<feature type="chain" id="PRO_5046154041" evidence="1">
    <location>
        <begin position="22"/>
        <end position="685"/>
    </location>
</feature>
<keyword evidence="3" id="KW-1185">Reference proteome</keyword>
<sequence>MRSVLIHIALIGWLIPAAVVAQQRDSTQTQVQEDLEQALEDFDIEEGERGSEQLIQLLQELMANPININRADVNELREVPGINLKTARAIIHYRTEEKPFETLGELTEVSGIGRVTFEKVQPYVTIGSGLELSKALYSDPRYWTNDGKLQVFSRYQQDLQKGQGYIEPPEEGGYRGSPMKYYQRFGYQSDHLSMNFTQEKDAGEQLSNPARFDHQSWHLALEDNGLLQMIAVGDYSLSFGQGLVLWNGGVFGKGSDVIGAANRKGRGIKPYTSAQETNYYRGAAATVGRRFQITGFYSARNRSSSIISPDTVRYPGSDGYHRTNKEHGQRGNLGQMLYGGRLQFEFPFGIVGATGYRTRFDRYIKASDQAYARYDFEGETTSTVGFDYTLLVGPVLIFGEVARSRNGGLGGVTGIESSLGSDTEMAVAYRNYQKTFQSVLGNGFGEVSGNPKNEEGIYLGLQHTIGDKVTLHAYMDQFRFPAPRFGTHQPTKGYDWLGKAEVEVSPELEFYVQLRSETKEDEYEATDALGRQQRLLDNTRRSNLRANLSYWVNDRVRLRTRGEWVQSRAAGEQVENGYLLYQDLRLLLKDNLKIDTRISVFDTHSYAARVYQYENDLLYVFASQMLYDRGQRMYLLLNYEPFDFLEGWAKIGITKYEDKQVIGSGLNQIKGDFRSEIGIQLRFKF</sequence>
<comment type="caution">
    <text evidence="2">The sequence shown here is derived from an EMBL/GenBank/DDBJ whole genome shotgun (WGS) entry which is preliminary data.</text>
</comment>
<dbReference type="RefSeq" id="WP_265764742.1">
    <property type="nucleotide sequence ID" value="NZ_JAGGJA010000002.1"/>
</dbReference>
<accession>A0ABT3PJK2</accession>
<organism evidence="2 3">
    <name type="scientific">Fodinibius salsisoli</name>
    <dbReference type="NCBI Taxonomy" id="2820877"/>
    <lineage>
        <taxon>Bacteria</taxon>
        <taxon>Pseudomonadati</taxon>
        <taxon>Balneolota</taxon>
        <taxon>Balneolia</taxon>
        <taxon>Balneolales</taxon>
        <taxon>Balneolaceae</taxon>
        <taxon>Fodinibius</taxon>
    </lineage>
</organism>
<dbReference type="SUPFAM" id="SSF56935">
    <property type="entry name" value="Porins"/>
    <property type="match status" value="1"/>
</dbReference>
<dbReference type="Pfam" id="PF12836">
    <property type="entry name" value="HHH_3"/>
    <property type="match status" value="1"/>
</dbReference>
<evidence type="ECO:0000313" key="2">
    <source>
        <dbReference type="EMBL" id="MCW9706045.1"/>
    </source>
</evidence>
<proteinExistence type="predicted"/>
<protein>
    <submittedName>
        <fullName evidence="2">Helix-hairpin-helix domain-containing protein</fullName>
    </submittedName>
</protein>
<evidence type="ECO:0000256" key="1">
    <source>
        <dbReference type="SAM" id="SignalP"/>
    </source>
</evidence>
<evidence type="ECO:0000313" key="3">
    <source>
        <dbReference type="Proteomes" id="UP001207918"/>
    </source>
</evidence>
<dbReference type="SUPFAM" id="SSF47781">
    <property type="entry name" value="RuvA domain 2-like"/>
    <property type="match status" value="1"/>
</dbReference>
<gene>
    <name evidence="2" type="ORF">J6I44_04240</name>
</gene>
<dbReference type="EMBL" id="JAGGJA010000002">
    <property type="protein sequence ID" value="MCW9706045.1"/>
    <property type="molecule type" value="Genomic_DNA"/>
</dbReference>
<dbReference type="PANTHER" id="PTHR21180">
    <property type="entry name" value="ENDONUCLEASE/EXONUCLEASE/PHOSPHATASE FAMILY DOMAIN-CONTAINING PROTEIN 1"/>
    <property type="match status" value="1"/>
</dbReference>
<feature type="signal peptide" evidence="1">
    <location>
        <begin position="1"/>
        <end position="21"/>
    </location>
</feature>
<dbReference type="PANTHER" id="PTHR21180:SF32">
    <property type="entry name" value="ENDONUCLEASE_EXONUCLEASE_PHOSPHATASE FAMILY DOMAIN-CONTAINING PROTEIN 1"/>
    <property type="match status" value="1"/>
</dbReference>